<dbReference type="PANTHER" id="PTHR48098">
    <property type="entry name" value="ENTEROCHELIN ESTERASE-RELATED"/>
    <property type="match status" value="1"/>
</dbReference>
<gene>
    <name evidence="1" type="ORF">EDD29_8721</name>
</gene>
<name>A0A3N1DBU3_9ACTN</name>
<protein>
    <submittedName>
        <fullName evidence="1">S-formylglutathione hydrolase FrmB</fullName>
    </submittedName>
</protein>
<dbReference type="Proteomes" id="UP000272400">
    <property type="component" value="Unassembled WGS sequence"/>
</dbReference>
<keyword evidence="2" id="KW-1185">Reference proteome</keyword>
<dbReference type="InterPro" id="IPR029058">
    <property type="entry name" value="AB_hydrolase_fold"/>
</dbReference>
<dbReference type="GO" id="GO:0016787">
    <property type="term" value="F:hydrolase activity"/>
    <property type="evidence" value="ECO:0007669"/>
    <property type="project" value="UniProtKB-KW"/>
</dbReference>
<reference evidence="1 2" key="1">
    <citation type="submission" date="2018-11" db="EMBL/GenBank/DDBJ databases">
        <title>Sequencing the genomes of 1000 actinobacteria strains.</title>
        <authorList>
            <person name="Klenk H.-P."/>
        </authorList>
    </citation>
    <scope>NUCLEOTIDE SEQUENCE [LARGE SCALE GENOMIC DNA]</scope>
    <source>
        <strain evidence="1 2">DSM 44254</strain>
    </source>
</reference>
<comment type="caution">
    <text evidence="1">The sequence shown here is derived from an EMBL/GenBank/DDBJ whole genome shotgun (WGS) entry which is preliminary data.</text>
</comment>
<evidence type="ECO:0000313" key="2">
    <source>
        <dbReference type="Proteomes" id="UP000272400"/>
    </source>
</evidence>
<dbReference type="RefSeq" id="WP_170201797.1">
    <property type="nucleotide sequence ID" value="NZ_RJKE01000001.1"/>
</dbReference>
<dbReference type="AlphaFoldDB" id="A0A3N1DBU3"/>
<sequence length="343" mass="38032">MRGDTRRRFGHLRSGGLIGAVVLTVGLVPGAASAAPRLTFEPAPSGAAITKFTWVSKNKRQADVTIKTPSLPGVNPKVRLLLPKKWSQKSKKTWPIVYLYHGGHDNYKSWTRSTSIESIAAKYDVIVAMPEGANGSYTNWYNYGKGGPPKWEDFHIKEVIPLMQKNFRASASAAVMGNSSGGQGAMTYAARYPGKFKYAASLSGLLHIRAPFIPQFLSQINSGNGADPNAIWGSYPADAANWRKHNPYDLAAKLRGTKIFFSSGLDGEPGPGDPQDLDPWDIGLIAEEWTGYSDQYFQTKLKELNIPFTAHLYKKGRHNWPAWRRETNFVWPKIMKTIGAKKY</sequence>
<organism evidence="1 2">
    <name type="scientific">Actinocorallia herbida</name>
    <dbReference type="NCBI Taxonomy" id="58109"/>
    <lineage>
        <taxon>Bacteria</taxon>
        <taxon>Bacillati</taxon>
        <taxon>Actinomycetota</taxon>
        <taxon>Actinomycetes</taxon>
        <taxon>Streptosporangiales</taxon>
        <taxon>Thermomonosporaceae</taxon>
        <taxon>Actinocorallia</taxon>
    </lineage>
</organism>
<accession>A0A3N1DBU3</accession>
<dbReference type="EMBL" id="RJKE01000001">
    <property type="protein sequence ID" value="ROO90979.1"/>
    <property type="molecule type" value="Genomic_DNA"/>
</dbReference>
<dbReference type="PANTHER" id="PTHR48098:SF1">
    <property type="entry name" value="DIACYLGLYCEROL ACYLTRANSFERASE_MYCOLYLTRANSFERASE AG85A"/>
    <property type="match status" value="1"/>
</dbReference>
<dbReference type="GO" id="GO:0016747">
    <property type="term" value="F:acyltransferase activity, transferring groups other than amino-acyl groups"/>
    <property type="evidence" value="ECO:0007669"/>
    <property type="project" value="TreeGrafter"/>
</dbReference>
<proteinExistence type="predicted"/>
<dbReference type="Gene3D" id="3.40.50.1820">
    <property type="entry name" value="alpha/beta hydrolase"/>
    <property type="match status" value="1"/>
</dbReference>
<dbReference type="SUPFAM" id="SSF53474">
    <property type="entry name" value="alpha/beta-Hydrolases"/>
    <property type="match status" value="1"/>
</dbReference>
<keyword evidence="1" id="KW-0378">Hydrolase</keyword>
<dbReference type="InterPro" id="IPR000801">
    <property type="entry name" value="Esterase-like"/>
</dbReference>
<dbReference type="InterPro" id="IPR050583">
    <property type="entry name" value="Mycobacterial_A85_antigen"/>
</dbReference>
<evidence type="ECO:0000313" key="1">
    <source>
        <dbReference type="EMBL" id="ROO90979.1"/>
    </source>
</evidence>
<dbReference type="Pfam" id="PF00756">
    <property type="entry name" value="Esterase"/>
    <property type="match status" value="1"/>
</dbReference>